<comment type="caution">
    <text evidence="1">The sequence shown here is derived from an EMBL/GenBank/DDBJ whole genome shotgun (WGS) entry which is preliminary data.</text>
</comment>
<sequence>MEWNWLSDGIRIDGCYIMRLVSWLSGVGSRLVHRQDLFGMIKAGYAQLHTGLAMGFGMGIGSRMNRGSIGMHIHIFRSLEKSSNCIRFDLGVL</sequence>
<proteinExistence type="predicted"/>
<protein>
    <submittedName>
        <fullName evidence="1">Uncharacterized protein</fullName>
    </submittedName>
</protein>
<reference evidence="1 2" key="1">
    <citation type="submission" date="2019-06" db="EMBL/GenBank/DDBJ databases">
        <title>Genome Sequence of the Brown Rot Fungal Pathogen Monilinia laxa.</title>
        <authorList>
            <person name="De Miccolis Angelini R.M."/>
            <person name="Landi L."/>
            <person name="Abate D."/>
            <person name="Pollastro S."/>
            <person name="Romanazzi G."/>
            <person name="Faretra F."/>
        </authorList>
    </citation>
    <scope>NUCLEOTIDE SEQUENCE [LARGE SCALE GENOMIC DNA]</scope>
    <source>
        <strain evidence="1 2">Mlax316</strain>
    </source>
</reference>
<organism evidence="1 2">
    <name type="scientific">Monilinia laxa</name>
    <name type="common">Brown rot fungus</name>
    <name type="synonym">Sclerotinia laxa</name>
    <dbReference type="NCBI Taxonomy" id="61186"/>
    <lineage>
        <taxon>Eukaryota</taxon>
        <taxon>Fungi</taxon>
        <taxon>Dikarya</taxon>
        <taxon>Ascomycota</taxon>
        <taxon>Pezizomycotina</taxon>
        <taxon>Leotiomycetes</taxon>
        <taxon>Helotiales</taxon>
        <taxon>Sclerotiniaceae</taxon>
        <taxon>Monilinia</taxon>
    </lineage>
</organism>
<gene>
    <name evidence="1" type="ORF">EYC80_004281</name>
</gene>
<evidence type="ECO:0000313" key="2">
    <source>
        <dbReference type="Proteomes" id="UP000326757"/>
    </source>
</evidence>
<accession>A0A5N6KMI9</accession>
<dbReference type="AlphaFoldDB" id="A0A5N6KMI9"/>
<dbReference type="EMBL" id="VIGI01000001">
    <property type="protein sequence ID" value="KAB8304966.1"/>
    <property type="molecule type" value="Genomic_DNA"/>
</dbReference>
<keyword evidence="2" id="KW-1185">Reference proteome</keyword>
<dbReference type="Proteomes" id="UP000326757">
    <property type="component" value="Unassembled WGS sequence"/>
</dbReference>
<evidence type="ECO:0000313" key="1">
    <source>
        <dbReference type="EMBL" id="KAB8304966.1"/>
    </source>
</evidence>
<name>A0A5N6KMI9_MONLA</name>